<dbReference type="Proteomes" id="UP000484015">
    <property type="component" value="Unassembled WGS sequence"/>
</dbReference>
<evidence type="ECO:0000256" key="1">
    <source>
        <dbReference type="ARBA" id="ARBA00012528"/>
    </source>
</evidence>
<evidence type="ECO:0000256" key="2">
    <source>
        <dbReference type="ARBA" id="ARBA00034247"/>
    </source>
</evidence>
<evidence type="ECO:0000256" key="3">
    <source>
        <dbReference type="SAM" id="SignalP"/>
    </source>
</evidence>
<dbReference type="Pfam" id="PF00990">
    <property type="entry name" value="GGDEF"/>
    <property type="match status" value="1"/>
</dbReference>
<keyword evidence="6" id="KW-1185">Reference proteome</keyword>
<sequence>MNTANQLHRAGIRSRVAQAILLCLWAMIFHASPAWAAAPQQTELKFIQTLNNNSIMDGVVTAVAQDAQGYIWAGGATGVARYDAYDFVRFPIRSKPDDTEVISSVTAIAPGRDGRVWLGLATFGLVALDARTGLSEFFLHDAANPASVGAGMVRAIISDGADGFWIALVDGGLDHYVAATRKFEHRRAATGGVPDDRVNAMLLDRRGDLWIGGAKGLARMAQGGSQFASVLRDAADEARLARQVVARLHEDSAGRIWVGTLNGALLIVDPASGQATWLTDGESGQAGAVNAISEAGHGQLWIGRSNGIEIRAAGSGALLQQVRSVRGRTGSLAAPDVRGIVRDRSGVLFVGTYGGGVQRHVPPLPGISIVTPELSDPSADISIRSIAEMRNGEIWLGRADRGVTVLDQDLRTVADIVLPGQPLGGGASAVPVGAVAQGLDGHVWVGTDDGLYEFDAGRRFLRAYDVPGGRLRRLLADRDGVLWIGGRGGLMRRDPGAADVAPVKQANGSPVSGNVDAIVQDPAGRIWAGNVAGLYRIDAGTAHQVDAAPASAASHYAVKGLLADADGLWVDSDGGRFRVDQIKGRQARYTLAFDSKGPDGHAIGANLLRDAAGRIWTHRGVHYPAERRYEEFSIADGVDFGTGWFRAYAPLRDGRMLFGGAGGLLVVQPDQYASWAYQPPVVLTALSVGGQPAPFPLNDVLHITPQQRTFRAEFSALDYSAPERNHYRYRLLGYDPAWRQAAANLRVASFDNLPPGDYTLQVQGTNRNGAWSDSMASLKVKVLPAWWETWWARLGMLAMGSTAVMGLVQWRTWRLRRREEELELRVAERTVQLQEVSEALEIKSQALELACVTDPLTGLHNRRFLSEHIEADVAQSVRRHNDSARDGAAPADNADLVFFLIDIDHFKQVNDQHGHAAGDAVLCQMRQRLLNTFRESDFVIRWGGEEFLVVARATHRRKAAQLAERIRAAVADEPFILPDGMALPKTCSIGYACFPPARQLPEAADWQEVTEIADAALYVVKNSGRNGWYGVTAVDVRDVERFRQLLRLPLSAWEEHGGATIADSRHGTVNV</sequence>
<evidence type="ECO:0000313" key="5">
    <source>
        <dbReference type="EMBL" id="MTW04402.1"/>
    </source>
</evidence>
<gene>
    <name evidence="5" type="ORF">GM668_20190</name>
</gene>
<comment type="catalytic activity">
    <reaction evidence="2">
        <text>2 GTP = 3',3'-c-di-GMP + 2 diphosphate</text>
        <dbReference type="Rhea" id="RHEA:24898"/>
        <dbReference type="ChEBI" id="CHEBI:33019"/>
        <dbReference type="ChEBI" id="CHEBI:37565"/>
        <dbReference type="ChEBI" id="CHEBI:58805"/>
        <dbReference type="EC" id="2.7.7.65"/>
    </reaction>
</comment>
<dbReference type="Gene3D" id="3.30.70.270">
    <property type="match status" value="1"/>
</dbReference>
<dbReference type="GO" id="GO:1902201">
    <property type="term" value="P:negative regulation of bacterial-type flagellum-dependent cell motility"/>
    <property type="evidence" value="ECO:0007669"/>
    <property type="project" value="TreeGrafter"/>
</dbReference>
<dbReference type="InterPro" id="IPR000160">
    <property type="entry name" value="GGDEF_dom"/>
</dbReference>
<dbReference type="NCBIfam" id="TIGR00254">
    <property type="entry name" value="GGDEF"/>
    <property type="match status" value="1"/>
</dbReference>
<dbReference type="InterPro" id="IPR011110">
    <property type="entry name" value="Reg_prop"/>
</dbReference>
<dbReference type="SUPFAM" id="SSF55073">
    <property type="entry name" value="Nucleotide cyclase"/>
    <property type="match status" value="1"/>
</dbReference>
<dbReference type="InterPro" id="IPR013783">
    <property type="entry name" value="Ig-like_fold"/>
</dbReference>
<dbReference type="SUPFAM" id="SSF63829">
    <property type="entry name" value="Calcium-dependent phosphotriesterase"/>
    <property type="match status" value="2"/>
</dbReference>
<dbReference type="InterPro" id="IPR029787">
    <property type="entry name" value="Nucleotide_cyclase"/>
</dbReference>
<feature type="domain" description="GGDEF" evidence="4">
    <location>
        <begin position="894"/>
        <end position="1033"/>
    </location>
</feature>
<accession>A0A6L6Q5J1</accession>
<protein>
    <recommendedName>
        <fullName evidence="1">diguanylate cyclase</fullName>
        <ecNumber evidence="1">2.7.7.65</ecNumber>
    </recommendedName>
</protein>
<dbReference type="PANTHER" id="PTHR45138:SF9">
    <property type="entry name" value="DIGUANYLATE CYCLASE DGCM-RELATED"/>
    <property type="match status" value="1"/>
</dbReference>
<organism evidence="5 6">
    <name type="scientific">Pseudoduganella ginsengisoli</name>
    <dbReference type="NCBI Taxonomy" id="1462440"/>
    <lineage>
        <taxon>Bacteria</taxon>
        <taxon>Pseudomonadati</taxon>
        <taxon>Pseudomonadota</taxon>
        <taxon>Betaproteobacteria</taxon>
        <taxon>Burkholderiales</taxon>
        <taxon>Oxalobacteraceae</taxon>
        <taxon>Telluria group</taxon>
        <taxon>Pseudoduganella</taxon>
    </lineage>
</organism>
<dbReference type="EMBL" id="WNLA01000015">
    <property type="protein sequence ID" value="MTW04402.1"/>
    <property type="molecule type" value="Genomic_DNA"/>
</dbReference>
<dbReference type="SMART" id="SM00267">
    <property type="entry name" value="GGDEF"/>
    <property type="match status" value="1"/>
</dbReference>
<dbReference type="InterPro" id="IPR015943">
    <property type="entry name" value="WD40/YVTN_repeat-like_dom_sf"/>
</dbReference>
<dbReference type="Pfam" id="PF07495">
    <property type="entry name" value="Y_Y_Y"/>
    <property type="match status" value="1"/>
</dbReference>
<comment type="caution">
    <text evidence="5">The sequence shown here is derived from an EMBL/GenBank/DDBJ whole genome shotgun (WGS) entry which is preliminary data.</text>
</comment>
<dbReference type="InterPro" id="IPR011123">
    <property type="entry name" value="Y_Y_Y"/>
</dbReference>
<dbReference type="InterPro" id="IPR043128">
    <property type="entry name" value="Rev_trsase/Diguanyl_cyclase"/>
</dbReference>
<dbReference type="RefSeq" id="WP_155440755.1">
    <property type="nucleotide sequence ID" value="NZ_WNLA01000015.1"/>
</dbReference>
<dbReference type="GO" id="GO:0052621">
    <property type="term" value="F:diguanylate cyclase activity"/>
    <property type="evidence" value="ECO:0007669"/>
    <property type="project" value="UniProtKB-EC"/>
</dbReference>
<reference evidence="5 6" key="1">
    <citation type="submission" date="2019-11" db="EMBL/GenBank/DDBJ databases">
        <title>Type strains purchased from KCTC, JCM and DSMZ.</title>
        <authorList>
            <person name="Lu H."/>
        </authorList>
    </citation>
    <scope>NUCLEOTIDE SEQUENCE [LARGE SCALE GENOMIC DNA]</scope>
    <source>
        <strain evidence="5 6">KCTC 42409</strain>
    </source>
</reference>
<proteinExistence type="predicted"/>
<dbReference type="GO" id="GO:0043709">
    <property type="term" value="P:cell adhesion involved in single-species biofilm formation"/>
    <property type="evidence" value="ECO:0007669"/>
    <property type="project" value="TreeGrafter"/>
</dbReference>
<dbReference type="PROSITE" id="PS50887">
    <property type="entry name" value="GGDEF"/>
    <property type="match status" value="1"/>
</dbReference>
<dbReference type="OrthoDB" id="5477914at2"/>
<dbReference type="Gene3D" id="2.130.10.10">
    <property type="entry name" value="YVTN repeat-like/Quinoprotein amine dehydrogenase"/>
    <property type="match status" value="4"/>
</dbReference>
<dbReference type="EC" id="2.7.7.65" evidence="1"/>
<dbReference type="SUPFAM" id="SSF50969">
    <property type="entry name" value="YVTN repeat-like/Quinoprotein amine dehydrogenase"/>
    <property type="match status" value="1"/>
</dbReference>
<feature type="signal peptide" evidence="3">
    <location>
        <begin position="1"/>
        <end position="36"/>
    </location>
</feature>
<dbReference type="AlphaFoldDB" id="A0A6L6Q5J1"/>
<dbReference type="InterPro" id="IPR050469">
    <property type="entry name" value="Diguanylate_Cyclase"/>
</dbReference>
<evidence type="ECO:0000313" key="6">
    <source>
        <dbReference type="Proteomes" id="UP000484015"/>
    </source>
</evidence>
<keyword evidence="3" id="KW-0732">Signal</keyword>
<dbReference type="Gene3D" id="2.60.40.10">
    <property type="entry name" value="Immunoglobulins"/>
    <property type="match status" value="1"/>
</dbReference>
<dbReference type="PANTHER" id="PTHR45138">
    <property type="entry name" value="REGULATORY COMPONENTS OF SENSORY TRANSDUCTION SYSTEM"/>
    <property type="match status" value="1"/>
</dbReference>
<dbReference type="Pfam" id="PF07494">
    <property type="entry name" value="Reg_prop"/>
    <property type="match status" value="1"/>
</dbReference>
<dbReference type="GO" id="GO:0005886">
    <property type="term" value="C:plasma membrane"/>
    <property type="evidence" value="ECO:0007669"/>
    <property type="project" value="TreeGrafter"/>
</dbReference>
<dbReference type="InterPro" id="IPR011044">
    <property type="entry name" value="Quino_amine_DH_bsu"/>
</dbReference>
<dbReference type="FunFam" id="3.30.70.270:FF:000001">
    <property type="entry name" value="Diguanylate cyclase domain protein"/>
    <property type="match status" value="1"/>
</dbReference>
<name>A0A6L6Q5J1_9BURK</name>
<feature type="chain" id="PRO_5027031157" description="diguanylate cyclase" evidence="3">
    <location>
        <begin position="37"/>
        <end position="1071"/>
    </location>
</feature>
<dbReference type="CDD" id="cd01949">
    <property type="entry name" value="GGDEF"/>
    <property type="match status" value="1"/>
</dbReference>
<evidence type="ECO:0000259" key="4">
    <source>
        <dbReference type="PROSITE" id="PS50887"/>
    </source>
</evidence>